<sequence>MAERFGKRWDGTQLPVVPKPSRFDPDELGTTNDVDMNIMVGAIQNGESHVEIRRYLDHFKKELIRTRIHTWVKEFPAIFYAVQTNDEKMIRLIAEFGGDVDACHGLSKIPLLGFTILSGNATDKDTTSAVITLLALGATAEVFPKSFYSPYSHDIPPEGPTDEHLQDLNDENKRWCKTMQAKVAAALNLSQRYYLDKSTKIIKPSTRELQLTGRRYATALLGIPYLLVGQNAAAALLKDYLLAHMLEDKEEKAPKPLVLVFAGPSGHGKTELATQLGQLLAMELLVVDCTSMDHERDLFGGRRPWSGWEEGAKLNNFLAQNDGRSSVVFLDEFEKTSEGVHNALLKPFDEGKYEDRRTTGTMIDTSRTIWIIATNAVDKQIMRFWDKHQAALSNEKCNPEGPQLIKKLCLEIRKEFKQRLKFVITGRINGYIPFLPFSEPEQAVGVHKHLLELMKKLRKRVNLAPGEAERMLGDVRLHIQRDATVSALVAEDNYDRDLGFRSLKNAVKDEVEREVIKKYLQKPALIAEDKEPMEYYLGESDGLLTISEKLEPLK</sequence>
<accession>A0A4Z1PA72</accession>
<dbReference type="InterPro" id="IPR001270">
    <property type="entry name" value="ClpA/B"/>
</dbReference>
<evidence type="ECO:0000313" key="5">
    <source>
        <dbReference type="Proteomes" id="UP000298493"/>
    </source>
</evidence>
<keyword evidence="5" id="KW-1185">Reference proteome</keyword>
<proteinExistence type="predicted"/>
<dbReference type="PANTHER" id="PTHR11638">
    <property type="entry name" value="ATP-DEPENDENT CLP PROTEASE"/>
    <property type="match status" value="1"/>
</dbReference>
<dbReference type="InterPro" id="IPR050130">
    <property type="entry name" value="ClpA_ClpB"/>
</dbReference>
<dbReference type="InterPro" id="IPR027417">
    <property type="entry name" value="P-loop_NTPase"/>
</dbReference>
<evidence type="ECO:0000259" key="3">
    <source>
        <dbReference type="SMART" id="SM00382"/>
    </source>
</evidence>
<dbReference type="GO" id="GO:0016887">
    <property type="term" value="F:ATP hydrolysis activity"/>
    <property type="evidence" value="ECO:0007669"/>
    <property type="project" value="InterPro"/>
</dbReference>
<dbReference type="GO" id="GO:0034605">
    <property type="term" value="P:cellular response to heat"/>
    <property type="evidence" value="ECO:0007669"/>
    <property type="project" value="TreeGrafter"/>
</dbReference>
<dbReference type="InterPro" id="IPR003593">
    <property type="entry name" value="AAA+_ATPase"/>
</dbReference>
<keyword evidence="2" id="KW-0067">ATP-binding</keyword>
<dbReference type="Pfam" id="PF07724">
    <property type="entry name" value="AAA_2"/>
    <property type="match status" value="1"/>
</dbReference>
<evidence type="ECO:0000256" key="2">
    <source>
        <dbReference type="ARBA" id="ARBA00022840"/>
    </source>
</evidence>
<dbReference type="AlphaFoldDB" id="A0A4Z1PA72"/>
<evidence type="ECO:0000256" key="1">
    <source>
        <dbReference type="ARBA" id="ARBA00022741"/>
    </source>
</evidence>
<dbReference type="PRINTS" id="PR00300">
    <property type="entry name" value="CLPPROTEASEA"/>
</dbReference>
<name>A0A4Z1PA72_9PEZI</name>
<dbReference type="STRING" id="86259.A0A4Z1PA72"/>
<gene>
    <name evidence="4" type="ORF">E6O75_ATG04283</name>
</gene>
<dbReference type="EMBL" id="SNSC02000004">
    <property type="protein sequence ID" value="TID25078.1"/>
    <property type="molecule type" value="Genomic_DNA"/>
</dbReference>
<dbReference type="Gene3D" id="3.40.50.300">
    <property type="entry name" value="P-loop containing nucleotide triphosphate hydrolases"/>
    <property type="match status" value="1"/>
</dbReference>
<dbReference type="SUPFAM" id="SSF52540">
    <property type="entry name" value="P-loop containing nucleoside triphosphate hydrolases"/>
    <property type="match status" value="1"/>
</dbReference>
<evidence type="ECO:0000313" key="4">
    <source>
        <dbReference type="EMBL" id="TID25078.1"/>
    </source>
</evidence>
<protein>
    <submittedName>
        <fullName evidence="4">P-loop containing nucleoside triphosphate hydrolase protein</fullName>
    </submittedName>
</protein>
<feature type="domain" description="AAA+ ATPase" evidence="3">
    <location>
        <begin position="255"/>
        <end position="396"/>
    </location>
</feature>
<organism evidence="4 5">
    <name type="scientific">Venturia nashicola</name>
    <dbReference type="NCBI Taxonomy" id="86259"/>
    <lineage>
        <taxon>Eukaryota</taxon>
        <taxon>Fungi</taxon>
        <taxon>Dikarya</taxon>
        <taxon>Ascomycota</taxon>
        <taxon>Pezizomycotina</taxon>
        <taxon>Dothideomycetes</taxon>
        <taxon>Pleosporomycetidae</taxon>
        <taxon>Venturiales</taxon>
        <taxon>Venturiaceae</taxon>
        <taxon>Venturia</taxon>
    </lineage>
</organism>
<reference evidence="4 5" key="1">
    <citation type="submission" date="2019-04" db="EMBL/GenBank/DDBJ databases">
        <title>High contiguity whole genome sequence and gene annotation resource for two Venturia nashicola isolates.</title>
        <authorList>
            <person name="Prokchorchik M."/>
            <person name="Won K."/>
            <person name="Lee Y."/>
            <person name="Choi E.D."/>
            <person name="Segonzac C."/>
            <person name="Sohn K.H."/>
        </authorList>
    </citation>
    <scope>NUCLEOTIDE SEQUENCE [LARGE SCALE GENOMIC DNA]</scope>
    <source>
        <strain evidence="4 5">PRI2</strain>
    </source>
</reference>
<keyword evidence="4" id="KW-0378">Hydrolase</keyword>
<dbReference type="SMART" id="SM00382">
    <property type="entry name" value="AAA"/>
    <property type="match status" value="1"/>
</dbReference>
<dbReference type="Proteomes" id="UP000298493">
    <property type="component" value="Unassembled WGS sequence"/>
</dbReference>
<keyword evidence="1" id="KW-0547">Nucleotide-binding</keyword>
<dbReference type="InterPro" id="IPR003959">
    <property type="entry name" value="ATPase_AAA_core"/>
</dbReference>
<dbReference type="PANTHER" id="PTHR11638:SF18">
    <property type="entry name" value="HEAT SHOCK PROTEIN 104"/>
    <property type="match status" value="1"/>
</dbReference>
<comment type="caution">
    <text evidence="4">The sequence shown here is derived from an EMBL/GenBank/DDBJ whole genome shotgun (WGS) entry which is preliminary data.</text>
</comment>
<dbReference type="GO" id="GO:0005524">
    <property type="term" value="F:ATP binding"/>
    <property type="evidence" value="ECO:0007669"/>
    <property type="project" value="UniProtKB-KW"/>
</dbReference>
<dbReference type="GO" id="GO:0005737">
    <property type="term" value="C:cytoplasm"/>
    <property type="evidence" value="ECO:0007669"/>
    <property type="project" value="TreeGrafter"/>
</dbReference>